<feature type="region of interest" description="Disordered" evidence="3">
    <location>
        <begin position="220"/>
        <end position="288"/>
    </location>
</feature>
<comment type="caution">
    <text evidence="5">The sequence shown here is derived from an EMBL/GenBank/DDBJ whole genome shotgun (WGS) entry which is preliminary data.</text>
</comment>
<dbReference type="Gene3D" id="2.30.30.40">
    <property type="entry name" value="SH3 Domains"/>
    <property type="match status" value="1"/>
</dbReference>
<dbReference type="AlphaFoldDB" id="A0A9N7Z7D5"/>
<dbReference type="SUPFAM" id="SSF50044">
    <property type="entry name" value="SH3-domain"/>
    <property type="match status" value="1"/>
</dbReference>
<feature type="domain" description="SH3" evidence="4">
    <location>
        <begin position="137"/>
        <end position="198"/>
    </location>
</feature>
<dbReference type="EMBL" id="CADEAL010004159">
    <property type="protein sequence ID" value="CAB1453166.1"/>
    <property type="molecule type" value="Genomic_DNA"/>
</dbReference>
<gene>
    <name evidence="5" type="ORF">PLEPLA_LOCUS40916</name>
</gene>
<evidence type="ECO:0000256" key="1">
    <source>
        <dbReference type="ARBA" id="ARBA00022443"/>
    </source>
</evidence>
<reference evidence="5" key="1">
    <citation type="submission" date="2020-03" db="EMBL/GenBank/DDBJ databases">
        <authorList>
            <person name="Weist P."/>
        </authorList>
    </citation>
    <scope>NUCLEOTIDE SEQUENCE</scope>
</reference>
<accession>A0A9N7Z7D5</accession>
<proteinExistence type="predicted"/>
<organism evidence="5 6">
    <name type="scientific">Pleuronectes platessa</name>
    <name type="common">European plaice</name>
    <dbReference type="NCBI Taxonomy" id="8262"/>
    <lineage>
        <taxon>Eukaryota</taxon>
        <taxon>Metazoa</taxon>
        <taxon>Chordata</taxon>
        <taxon>Craniata</taxon>
        <taxon>Vertebrata</taxon>
        <taxon>Euteleostomi</taxon>
        <taxon>Actinopterygii</taxon>
        <taxon>Neopterygii</taxon>
        <taxon>Teleostei</taxon>
        <taxon>Neoteleostei</taxon>
        <taxon>Acanthomorphata</taxon>
        <taxon>Carangaria</taxon>
        <taxon>Pleuronectiformes</taxon>
        <taxon>Pleuronectoidei</taxon>
        <taxon>Pleuronectidae</taxon>
        <taxon>Pleuronectes</taxon>
    </lineage>
</organism>
<keyword evidence="6" id="KW-1185">Reference proteome</keyword>
<evidence type="ECO:0000256" key="2">
    <source>
        <dbReference type="PROSITE-ProRule" id="PRU00192"/>
    </source>
</evidence>
<feature type="compositionally biased region" description="Pro residues" evidence="3">
    <location>
        <begin position="259"/>
        <end position="273"/>
    </location>
</feature>
<name>A0A9N7Z7D5_PLEPL</name>
<dbReference type="Proteomes" id="UP001153269">
    <property type="component" value="Unassembled WGS sequence"/>
</dbReference>
<dbReference type="Pfam" id="PF00018">
    <property type="entry name" value="SH3_1"/>
    <property type="match status" value="1"/>
</dbReference>
<protein>
    <recommendedName>
        <fullName evidence="4">SH3 domain-containing protein</fullName>
    </recommendedName>
</protein>
<dbReference type="InterPro" id="IPR001452">
    <property type="entry name" value="SH3_domain"/>
</dbReference>
<evidence type="ECO:0000256" key="3">
    <source>
        <dbReference type="SAM" id="MobiDB-lite"/>
    </source>
</evidence>
<feature type="compositionally biased region" description="Polar residues" evidence="3">
    <location>
        <begin position="29"/>
        <end position="41"/>
    </location>
</feature>
<dbReference type="InterPro" id="IPR036028">
    <property type="entry name" value="SH3-like_dom_sf"/>
</dbReference>
<keyword evidence="1 2" id="KW-0728">SH3 domain</keyword>
<sequence>MVEDSVIHIRIHDVAAALILETSGEEVTRNSGSTKRNSGSTAPGGIQGPLPQEELRVHQEELRVHQEELRVHCHRRNSGSDSRSEDFILVPNSSQGTVGWDMKCEPALISEENKAPVVDLLVLVFSVCRSRTRSRHEEAEQVVVAGTQYRSQRPKGLDLNPGDRIQVLFKEDEDWWFGRLSNEQEGQGVIQSHAPVGQEGVSAGRCDTCRRPLWLHQRSQYSEAAQKKKRPSGTGGGVGSQLPRPPPPGPGQVQEKELPPPPPPPPAPPPPADPGSFNTAFLPDDAGH</sequence>
<evidence type="ECO:0000313" key="6">
    <source>
        <dbReference type="Proteomes" id="UP001153269"/>
    </source>
</evidence>
<feature type="region of interest" description="Disordered" evidence="3">
    <location>
        <begin position="25"/>
        <end position="51"/>
    </location>
</feature>
<evidence type="ECO:0000259" key="4">
    <source>
        <dbReference type="PROSITE" id="PS50002"/>
    </source>
</evidence>
<dbReference type="PROSITE" id="PS50002">
    <property type="entry name" value="SH3"/>
    <property type="match status" value="1"/>
</dbReference>
<evidence type="ECO:0000313" key="5">
    <source>
        <dbReference type="EMBL" id="CAB1453166.1"/>
    </source>
</evidence>